<dbReference type="InterPro" id="IPR050322">
    <property type="entry name" value="Fe-S_cluster_asmbl/transfer"/>
</dbReference>
<dbReference type="GO" id="GO:0016226">
    <property type="term" value="P:iron-sulfur cluster assembly"/>
    <property type="evidence" value="ECO:0007669"/>
    <property type="project" value="InterPro"/>
</dbReference>
<feature type="domain" description="Core" evidence="2">
    <location>
        <begin position="6"/>
        <end position="107"/>
    </location>
</feature>
<dbReference type="GO" id="GO:0051537">
    <property type="term" value="F:2 iron, 2 sulfur cluster binding"/>
    <property type="evidence" value="ECO:0007669"/>
    <property type="project" value="TreeGrafter"/>
</dbReference>
<dbReference type="PANTHER" id="PTHR10072">
    <property type="entry name" value="IRON-SULFUR CLUSTER ASSEMBLY PROTEIN"/>
    <property type="match status" value="1"/>
</dbReference>
<comment type="similarity">
    <text evidence="1">Belongs to the HesB/IscA family.</text>
</comment>
<protein>
    <submittedName>
        <fullName evidence="3">Iron-binding protein iscA. FeS cluster assembly protein</fullName>
    </submittedName>
</protein>
<dbReference type="EMBL" id="LO017727">
    <property type="protein sequence ID" value="CRH04278.1"/>
    <property type="molecule type" value="Genomic_DNA"/>
</dbReference>
<reference evidence="3" key="1">
    <citation type="submission" date="2015-04" db="EMBL/GenBank/DDBJ databases">
        <authorList>
            <person name="Syromyatnikov M.Y."/>
            <person name="Popov V.N."/>
        </authorList>
    </citation>
    <scope>NUCLEOTIDE SEQUENCE</scope>
    <source>
        <strain evidence="3">MO-1</strain>
    </source>
</reference>
<gene>
    <name evidence="3" type="primary">iscA</name>
    <name evidence="3" type="ORF">MAGMO_0062</name>
</gene>
<dbReference type="PANTHER" id="PTHR10072:SF41">
    <property type="entry name" value="IRON-SULFUR CLUSTER ASSEMBLY 1 HOMOLOG, MITOCHONDRIAL"/>
    <property type="match status" value="1"/>
</dbReference>
<dbReference type="Pfam" id="PF01521">
    <property type="entry name" value="Fe-S_biosyn"/>
    <property type="match status" value="1"/>
</dbReference>
<evidence type="ECO:0000313" key="3">
    <source>
        <dbReference type="EMBL" id="CRH04278.1"/>
    </source>
</evidence>
<accession>A0A1S7LCQ7</accession>
<dbReference type="InterPro" id="IPR016092">
    <property type="entry name" value="ATAP"/>
</dbReference>
<dbReference type="AlphaFoldDB" id="A0A1S7LCQ7"/>
<dbReference type="NCBIfam" id="TIGR00049">
    <property type="entry name" value="iron-sulfur cluster assembly accessory protein"/>
    <property type="match status" value="1"/>
</dbReference>
<dbReference type="Gene3D" id="2.60.300.12">
    <property type="entry name" value="HesB-like domain"/>
    <property type="match status" value="1"/>
</dbReference>
<dbReference type="InterPro" id="IPR017870">
    <property type="entry name" value="FeS_cluster_insertion_CS"/>
</dbReference>
<sequence length="111" mass="12145">MSEQGVNITENAAQQVRKMLDGRGTPDAAIRLGVGTSGCSGFSYKLEYADEVEEGDEVYEAHGIKLVVDSKSLLYIAGTEMDYVTENFKSGFTFRNPKEQSRCGCGESFKV</sequence>
<dbReference type="PROSITE" id="PS01152">
    <property type="entry name" value="HESB"/>
    <property type="match status" value="1"/>
</dbReference>
<evidence type="ECO:0000256" key="1">
    <source>
        <dbReference type="ARBA" id="ARBA00006718"/>
    </source>
</evidence>
<organism evidence="3">
    <name type="scientific">Magnetococcus massalia (strain MO-1)</name>
    <dbReference type="NCBI Taxonomy" id="451514"/>
    <lineage>
        <taxon>Bacteria</taxon>
        <taxon>Pseudomonadati</taxon>
        <taxon>Pseudomonadota</taxon>
        <taxon>Magnetococcia</taxon>
        <taxon>Magnetococcales</taxon>
        <taxon>Magnetococcaceae</taxon>
        <taxon>Magnetococcus</taxon>
    </lineage>
</organism>
<proteinExistence type="inferred from homology"/>
<dbReference type="InterPro" id="IPR000361">
    <property type="entry name" value="ATAP_core_dom"/>
</dbReference>
<dbReference type="InterPro" id="IPR035903">
    <property type="entry name" value="HesB-like_dom_sf"/>
</dbReference>
<dbReference type="SUPFAM" id="SSF89360">
    <property type="entry name" value="HesB-like domain"/>
    <property type="match status" value="1"/>
</dbReference>
<evidence type="ECO:0000259" key="2">
    <source>
        <dbReference type="Pfam" id="PF01521"/>
    </source>
</evidence>
<dbReference type="GO" id="GO:0005737">
    <property type="term" value="C:cytoplasm"/>
    <property type="evidence" value="ECO:0007669"/>
    <property type="project" value="TreeGrafter"/>
</dbReference>
<name>A0A1S7LCQ7_MAGMO</name>